<keyword evidence="2" id="KW-0812">Transmembrane</keyword>
<protein>
    <submittedName>
        <fullName evidence="4">Uncharacterized protein LOC108673293</fullName>
    </submittedName>
</protein>
<gene>
    <name evidence="4" type="primary">LOC108673293</name>
</gene>
<organism evidence="3 4">
    <name type="scientific">Hyalella azteca</name>
    <name type="common">Amphipod</name>
    <dbReference type="NCBI Taxonomy" id="294128"/>
    <lineage>
        <taxon>Eukaryota</taxon>
        <taxon>Metazoa</taxon>
        <taxon>Ecdysozoa</taxon>
        <taxon>Arthropoda</taxon>
        <taxon>Crustacea</taxon>
        <taxon>Multicrustacea</taxon>
        <taxon>Malacostraca</taxon>
        <taxon>Eumalacostraca</taxon>
        <taxon>Peracarida</taxon>
        <taxon>Amphipoda</taxon>
        <taxon>Senticaudata</taxon>
        <taxon>Talitrida</taxon>
        <taxon>Talitroidea</taxon>
        <taxon>Hyalellidae</taxon>
        <taxon>Hyalella</taxon>
    </lineage>
</organism>
<dbReference type="AlphaFoldDB" id="A0A8B7NS98"/>
<evidence type="ECO:0000256" key="1">
    <source>
        <dbReference type="SAM" id="MobiDB-lite"/>
    </source>
</evidence>
<keyword evidence="2" id="KW-1133">Transmembrane helix</keyword>
<evidence type="ECO:0000313" key="3">
    <source>
        <dbReference type="Proteomes" id="UP000694843"/>
    </source>
</evidence>
<accession>A0A8B7NS98</accession>
<feature type="region of interest" description="Disordered" evidence="1">
    <location>
        <begin position="227"/>
        <end position="248"/>
    </location>
</feature>
<keyword evidence="2" id="KW-0472">Membrane</keyword>
<sequence length="378" mass="40220">MTTAMAHDAPSAAPTVTRMRTGMFSAEHGFYLATFLAVTVVSGVAVRFVCRHYCHCLRCGRKTHAPADDAIRISVVDGRNTALDAQNQRGNTGVIAANHDGQSPINGAPAIPEFSRNGGPNVGESINQGSGQNGRSNRRPIQWATPQLVSPEHEQEPPLVPRGRLYSCPSLITSSSFGKTTLDCTRGNVDAGGAACGVQSKEHLRDPRRSSICLAACTMQTVYEEEGSEELNDCPPSPTDDSSSSLDGTDQVTGIIYTFVLLPTNASPEPDRVPAARFSSSTEGLRPHTHFLGSTSEWVLGASCADSPSECGSASSCAGNTSGFNPPFHDPHHCLHDLPPSYEELFPRPAHSGDQNALFVDRPAAYCEAESDSDHTNT</sequence>
<feature type="compositionally biased region" description="Polar residues" evidence="1">
    <location>
        <begin position="124"/>
        <end position="135"/>
    </location>
</feature>
<name>A0A8B7NS98_HYAAZ</name>
<dbReference type="KEGG" id="hazt:108673293"/>
<proteinExistence type="predicted"/>
<evidence type="ECO:0000256" key="2">
    <source>
        <dbReference type="SAM" id="Phobius"/>
    </source>
</evidence>
<feature type="compositionally biased region" description="Low complexity" evidence="1">
    <location>
        <begin position="239"/>
        <end position="248"/>
    </location>
</feature>
<dbReference type="GeneID" id="108673293"/>
<dbReference type="RefSeq" id="XP_018016587.1">
    <property type="nucleotide sequence ID" value="XM_018161098.2"/>
</dbReference>
<feature type="transmembrane region" description="Helical" evidence="2">
    <location>
        <begin position="29"/>
        <end position="49"/>
    </location>
</feature>
<keyword evidence="3" id="KW-1185">Reference proteome</keyword>
<dbReference type="Proteomes" id="UP000694843">
    <property type="component" value="Unplaced"/>
</dbReference>
<evidence type="ECO:0000313" key="4">
    <source>
        <dbReference type="RefSeq" id="XP_018016587.1"/>
    </source>
</evidence>
<reference evidence="4" key="1">
    <citation type="submission" date="2025-08" db="UniProtKB">
        <authorList>
            <consortium name="RefSeq"/>
        </authorList>
    </citation>
    <scope>IDENTIFICATION</scope>
    <source>
        <tissue evidence="4">Whole organism</tissue>
    </source>
</reference>
<feature type="region of interest" description="Disordered" evidence="1">
    <location>
        <begin position="102"/>
        <end position="139"/>
    </location>
</feature>